<accession>A0A399RJU3</accession>
<dbReference type="InterPro" id="IPR000836">
    <property type="entry name" value="PRTase_dom"/>
</dbReference>
<evidence type="ECO:0000256" key="1">
    <source>
        <dbReference type="ARBA" id="ARBA00008007"/>
    </source>
</evidence>
<feature type="domain" description="Phosphoribosyltransferase" evidence="2">
    <location>
        <begin position="155"/>
        <end position="247"/>
    </location>
</feature>
<dbReference type="PANTHER" id="PTHR47505:SF1">
    <property type="entry name" value="DNA UTILIZATION PROTEIN YHGH"/>
    <property type="match status" value="1"/>
</dbReference>
<gene>
    <name evidence="3" type="ORF">D1223_06365</name>
</gene>
<dbReference type="Pfam" id="PF00156">
    <property type="entry name" value="Pribosyltran"/>
    <property type="match status" value="1"/>
</dbReference>
<protein>
    <submittedName>
        <fullName evidence="3">ComF family protein</fullName>
    </submittedName>
</protein>
<name>A0A399RJU3_9PROT</name>
<sequence length="256" mass="27289">MGLDMDRLSRSAKAGLRSLGDFIWPPRSLLTGQSHVGPGLIPPEDFAKLSFLNGSGCRLCAMPAESDLGDATLCGACAAKPPPWQAARAALEYDDASRKAVLDLKRAGRRDGLPVYAAWMALSAADILPAADLIVPVPLHYRRLASRGFNQSGWLAAALSQRTGKPFAADALVRRRPTPTQGGLTARERRRNVRGAFAVRPSRADRIEGAHVLLVDDVYTTGATLSACTRALKKGKAASVSVLVLARVVRPTDVTI</sequence>
<reference evidence="3 4" key="1">
    <citation type="submission" date="2018-08" db="EMBL/GenBank/DDBJ databases">
        <title>Henriciella mobilis sp. nov., isolated from seawater.</title>
        <authorList>
            <person name="Cheng H."/>
            <person name="Wu Y.-H."/>
            <person name="Xu X.-W."/>
            <person name="Guo L.-L."/>
        </authorList>
    </citation>
    <scope>NUCLEOTIDE SEQUENCE [LARGE SCALE GENOMIC DNA]</scope>
    <source>
        <strain evidence="3 4">JN25</strain>
    </source>
</reference>
<evidence type="ECO:0000313" key="4">
    <source>
        <dbReference type="Proteomes" id="UP000266385"/>
    </source>
</evidence>
<proteinExistence type="inferred from homology"/>
<dbReference type="EMBL" id="QWFX01000006">
    <property type="protein sequence ID" value="RIJ30267.1"/>
    <property type="molecule type" value="Genomic_DNA"/>
</dbReference>
<dbReference type="InterPro" id="IPR051910">
    <property type="entry name" value="ComF/GntX_DNA_util-trans"/>
</dbReference>
<evidence type="ECO:0000313" key="3">
    <source>
        <dbReference type="EMBL" id="RIJ30267.1"/>
    </source>
</evidence>
<keyword evidence="4" id="KW-1185">Reference proteome</keyword>
<comment type="similarity">
    <text evidence="1">Belongs to the ComF/GntX family.</text>
</comment>
<dbReference type="PANTHER" id="PTHR47505">
    <property type="entry name" value="DNA UTILIZATION PROTEIN YHGH"/>
    <property type="match status" value="1"/>
</dbReference>
<dbReference type="Gene3D" id="3.40.50.2020">
    <property type="match status" value="1"/>
</dbReference>
<dbReference type="RefSeq" id="WP_119375587.1">
    <property type="nucleotide sequence ID" value="NZ_QWFX01000006.1"/>
</dbReference>
<dbReference type="SUPFAM" id="SSF53271">
    <property type="entry name" value="PRTase-like"/>
    <property type="match status" value="1"/>
</dbReference>
<evidence type="ECO:0000259" key="2">
    <source>
        <dbReference type="Pfam" id="PF00156"/>
    </source>
</evidence>
<dbReference type="CDD" id="cd06223">
    <property type="entry name" value="PRTases_typeI"/>
    <property type="match status" value="1"/>
</dbReference>
<dbReference type="OrthoDB" id="9779910at2"/>
<comment type="caution">
    <text evidence="3">The sequence shown here is derived from an EMBL/GenBank/DDBJ whole genome shotgun (WGS) entry which is preliminary data.</text>
</comment>
<dbReference type="InterPro" id="IPR029057">
    <property type="entry name" value="PRTase-like"/>
</dbReference>
<dbReference type="AlphaFoldDB" id="A0A399RJU3"/>
<dbReference type="Proteomes" id="UP000266385">
    <property type="component" value="Unassembled WGS sequence"/>
</dbReference>
<organism evidence="3 4">
    <name type="scientific">Henriciella mobilis</name>
    <dbReference type="NCBI Taxonomy" id="2305467"/>
    <lineage>
        <taxon>Bacteria</taxon>
        <taxon>Pseudomonadati</taxon>
        <taxon>Pseudomonadota</taxon>
        <taxon>Alphaproteobacteria</taxon>
        <taxon>Hyphomonadales</taxon>
        <taxon>Hyphomonadaceae</taxon>
        <taxon>Henriciella</taxon>
    </lineage>
</organism>